<dbReference type="PROSITE" id="PS50297">
    <property type="entry name" value="ANK_REP_REGION"/>
    <property type="match status" value="1"/>
</dbReference>
<dbReference type="OrthoDB" id="60433at2759"/>
<dbReference type="SMART" id="SM00248">
    <property type="entry name" value="ANK"/>
    <property type="match status" value="2"/>
</dbReference>
<name>A0A3N0YRR5_ANAGA</name>
<sequence length="513" mass="57311">MASECTQESVLDFLLENGGRVKNKDLIAHFKVFLSSENTKRAVLKERFKRFVDNIAYVKQENGEKVVCLKKKYRYPEMRSGRAQDEKPDDEEKDDDEDVKRGLDALHFEEKAEIDLNQKSEEKADDARDAECEQVCVSDIALIEKDTSALSHCENVPENDVESNELSNAQSTGQPESRAGELELEAPVGKASVTSQVITSRRRTSRGSLRSLMGSSEDGARDGQSEEGSTPKGSRKNFIELMMSSSPQVRRSLVHRSCPGHMSARNSDFRSSSVEEDCASVTLDPLEHEWMMCAADGEWDSLQRLLVCEPTLISKKDFVTGFTCLHWAAKQGKHELFAMLVDFAKRHNVTINVNSRSSAGYTPLHLAAMHNHIEIMKLLVGAYDADVDLRDYSGKKASQYLRATVTGDIKDIIGACANSDTENAPGAGRWKLPKVLPSNLNPLRLLNHPEEMAGDGQSKPRSLYRKSSIGRIRLQRNRFKTQIVHSTSFRENEEGDDSLKSPVKSRPISNLFG</sequence>
<reference evidence="7 8" key="1">
    <citation type="submission" date="2018-10" db="EMBL/GenBank/DDBJ databases">
        <title>Genome assembly for a Yunnan-Guizhou Plateau 3E fish, Anabarilius grahami (Regan), and its evolutionary and genetic applications.</title>
        <authorList>
            <person name="Jiang W."/>
        </authorList>
    </citation>
    <scope>NUCLEOTIDE SEQUENCE [LARGE SCALE GENOMIC DNA]</scope>
    <source>
        <strain evidence="7">AG-KIZ</strain>
        <tissue evidence="7">Muscle</tissue>
    </source>
</reference>
<dbReference type="PROSITE" id="PS50088">
    <property type="entry name" value="ANK_REPEAT"/>
    <property type="match status" value="1"/>
</dbReference>
<feature type="region of interest" description="Disordered" evidence="5">
    <location>
        <begin position="78"/>
        <end position="98"/>
    </location>
</feature>
<evidence type="ECO:0000313" key="7">
    <source>
        <dbReference type="EMBL" id="ROL48892.1"/>
    </source>
</evidence>
<keyword evidence="8" id="KW-1185">Reference proteome</keyword>
<feature type="compositionally biased region" description="Low complexity" evidence="5">
    <location>
        <begin position="206"/>
        <end position="216"/>
    </location>
</feature>
<accession>A0A3N0YRR5</accession>
<feature type="region of interest" description="Disordered" evidence="5">
    <location>
        <begin position="154"/>
        <end position="236"/>
    </location>
</feature>
<dbReference type="Gene3D" id="1.25.40.20">
    <property type="entry name" value="Ankyrin repeat-containing domain"/>
    <property type="match status" value="1"/>
</dbReference>
<feature type="compositionally biased region" description="Polar residues" evidence="5">
    <location>
        <begin position="164"/>
        <end position="175"/>
    </location>
</feature>
<evidence type="ECO:0000256" key="1">
    <source>
        <dbReference type="ARBA" id="ARBA00022737"/>
    </source>
</evidence>
<evidence type="ECO:0000256" key="2">
    <source>
        <dbReference type="ARBA" id="ARBA00023043"/>
    </source>
</evidence>
<proteinExistence type="inferred from homology"/>
<dbReference type="Pfam" id="PF25877">
    <property type="entry name" value="WHD_SOWAH"/>
    <property type="match status" value="1"/>
</dbReference>
<feature type="repeat" description="ANK" evidence="4">
    <location>
        <begin position="359"/>
        <end position="380"/>
    </location>
</feature>
<dbReference type="PANTHER" id="PTHR14491:SF4">
    <property type="entry name" value="ANKYRIN REPEAT DOMAIN-CONTAINING PROTEIN SOWAHC"/>
    <property type="match status" value="1"/>
</dbReference>
<dbReference type="SUPFAM" id="SSF48403">
    <property type="entry name" value="Ankyrin repeat"/>
    <property type="match status" value="1"/>
</dbReference>
<dbReference type="InterPro" id="IPR058889">
    <property type="entry name" value="WHD_SOWAHA-C"/>
</dbReference>
<evidence type="ECO:0000259" key="6">
    <source>
        <dbReference type="Pfam" id="PF25877"/>
    </source>
</evidence>
<dbReference type="PANTHER" id="PTHR14491">
    <property type="entry name" value="SOSONDOWAH, ISOFORM G"/>
    <property type="match status" value="1"/>
</dbReference>
<dbReference type="Pfam" id="PF12796">
    <property type="entry name" value="Ank_2"/>
    <property type="match status" value="1"/>
</dbReference>
<organism evidence="7 8">
    <name type="scientific">Anabarilius grahami</name>
    <name type="common">Kanglang fish</name>
    <name type="synonym">Barilius grahami</name>
    <dbReference type="NCBI Taxonomy" id="495550"/>
    <lineage>
        <taxon>Eukaryota</taxon>
        <taxon>Metazoa</taxon>
        <taxon>Chordata</taxon>
        <taxon>Craniata</taxon>
        <taxon>Vertebrata</taxon>
        <taxon>Euteleostomi</taxon>
        <taxon>Actinopterygii</taxon>
        <taxon>Neopterygii</taxon>
        <taxon>Teleostei</taxon>
        <taxon>Ostariophysi</taxon>
        <taxon>Cypriniformes</taxon>
        <taxon>Xenocyprididae</taxon>
        <taxon>Xenocypridinae</taxon>
        <taxon>Xenocypridinae incertae sedis</taxon>
        <taxon>Anabarilius</taxon>
    </lineage>
</organism>
<protein>
    <submittedName>
        <fullName evidence="7">Ankyrin repeat domain-containing protein SOWAHC</fullName>
    </submittedName>
</protein>
<keyword evidence="1" id="KW-0677">Repeat</keyword>
<dbReference type="InterPro" id="IPR036770">
    <property type="entry name" value="Ankyrin_rpt-contain_sf"/>
</dbReference>
<feature type="compositionally biased region" description="Acidic residues" evidence="5">
    <location>
        <begin position="87"/>
        <end position="97"/>
    </location>
</feature>
<dbReference type="AlphaFoldDB" id="A0A3N0YRR5"/>
<evidence type="ECO:0000256" key="5">
    <source>
        <dbReference type="SAM" id="MobiDB-lite"/>
    </source>
</evidence>
<evidence type="ECO:0000256" key="4">
    <source>
        <dbReference type="PROSITE-ProRule" id="PRU00023"/>
    </source>
</evidence>
<evidence type="ECO:0000313" key="8">
    <source>
        <dbReference type="Proteomes" id="UP000281406"/>
    </source>
</evidence>
<evidence type="ECO:0000256" key="3">
    <source>
        <dbReference type="ARBA" id="ARBA00038122"/>
    </source>
</evidence>
<dbReference type="Proteomes" id="UP000281406">
    <property type="component" value="Unassembled WGS sequence"/>
</dbReference>
<keyword evidence="2 4" id="KW-0040">ANK repeat</keyword>
<comment type="caution">
    <text evidence="7">The sequence shown here is derived from an EMBL/GenBank/DDBJ whole genome shotgun (WGS) entry which is preliminary data.</text>
</comment>
<gene>
    <name evidence="7" type="ORF">DPX16_2235</name>
</gene>
<dbReference type="InterPro" id="IPR002110">
    <property type="entry name" value="Ankyrin_rpt"/>
</dbReference>
<comment type="similarity">
    <text evidence="3">Belongs to the SOWAH family.</text>
</comment>
<feature type="region of interest" description="Disordered" evidence="5">
    <location>
        <begin position="486"/>
        <end position="513"/>
    </location>
</feature>
<feature type="domain" description="SOWAHA-C winged helix-turn-helix" evidence="6">
    <location>
        <begin position="4"/>
        <end position="78"/>
    </location>
</feature>
<dbReference type="EMBL" id="RJVU01028251">
    <property type="protein sequence ID" value="ROL48892.1"/>
    <property type="molecule type" value="Genomic_DNA"/>
</dbReference>